<organism evidence="1 2">
    <name type="scientific">Cryobacterium shii</name>
    <dbReference type="NCBI Taxonomy" id="1259235"/>
    <lineage>
        <taxon>Bacteria</taxon>
        <taxon>Bacillati</taxon>
        <taxon>Actinomycetota</taxon>
        <taxon>Actinomycetes</taxon>
        <taxon>Micrococcales</taxon>
        <taxon>Microbacteriaceae</taxon>
        <taxon>Cryobacterium</taxon>
    </lineage>
</organism>
<sequence>MNEVAALWRDDDPEVFRDTILAAAERLGVQPLAVEKDYWVCEALRSITTAHPDEIVFKGGTSLEKLRIIRRFSEDLDLLVIGQYPSKNAEQRALRNILASAAAATGAEPSDVTAGGNSGTFHRAGYLNPPLEHRGTPGAIADPAAILVELGQSGGPNPRANHPVTSLLSRELDAAGFDTSAWDDLASFDVPILHPGRTLLEKLLRVNNFAGDPDATTGPHGWPRIGRQLYDIHALLLTPVVRDLFADRSLVAEILNSAREVSAAFGKPDLPLPEGGFAASPAFDAASPLAERLQAEHDAAMRDLYYGTEQPPTFDDVLAQVHADAKLLDV</sequence>
<dbReference type="Proteomes" id="UP000297403">
    <property type="component" value="Unassembled WGS sequence"/>
</dbReference>
<protein>
    <submittedName>
        <fullName evidence="1">Nucleotidyl transferase AbiEii/AbiGii toxin family protein</fullName>
    </submittedName>
</protein>
<name>A0AAQ2C5M0_9MICO</name>
<keyword evidence="2" id="KW-1185">Reference proteome</keyword>
<evidence type="ECO:0000313" key="2">
    <source>
        <dbReference type="Proteomes" id="UP000297403"/>
    </source>
</evidence>
<accession>A0AAQ2C5M0</accession>
<dbReference type="InterPro" id="IPR014942">
    <property type="entry name" value="AbiEii"/>
</dbReference>
<dbReference type="GO" id="GO:0016740">
    <property type="term" value="F:transferase activity"/>
    <property type="evidence" value="ECO:0007669"/>
    <property type="project" value="UniProtKB-KW"/>
</dbReference>
<dbReference type="Pfam" id="PF08843">
    <property type="entry name" value="AbiEii"/>
    <property type="match status" value="1"/>
</dbReference>
<dbReference type="AlphaFoldDB" id="A0AAQ2C5M0"/>
<proteinExistence type="predicted"/>
<dbReference type="RefSeq" id="WP_134451586.1">
    <property type="nucleotide sequence ID" value="NZ_SOFY01000061.1"/>
</dbReference>
<dbReference type="Gene3D" id="3.10.450.620">
    <property type="entry name" value="JHP933, nucleotidyltransferase-like core domain"/>
    <property type="match status" value="1"/>
</dbReference>
<reference evidence="1 2" key="1">
    <citation type="submission" date="2019-03" db="EMBL/GenBank/DDBJ databases">
        <title>Genomics of glacier-inhabiting Cryobacterium strains.</title>
        <authorList>
            <person name="Liu Q."/>
            <person name="Xin Y.-H."/>
        </authorList>
    </citation>
    <scope>NUCLEOTIDE SEQUENCE [LARGE SCALE GENOMIC DNA]</scope>
    <source>
        <strain evidence="2">TMT1-22</strain>
    </source>
</reference>
<comment type="caution">
    <text evidence="1">The sequence shown here is derived from an EMBL/GenBank/DDBJ whole genome shotgun (WGS) entry which is preliminary data.</text>
</comment>
<gene>
    <name evidence="1" type="ORF">E3O49_11160</name>
</gene>
<keyword evidence="1" id="KW-0808">Transferase</keyword>
<dbReference type="EMBL" id="SOFY01000061">
    <property type="protein sequence ID" value="TFC44861.1"/>
    <property type="molecule type" value="Genomic_DNA"/>
</dbReference>
<evidence type="ECO:0000313" key="1">
    <source>
        <dbReference type="EMBL" id="TFC44861.1"/>
    </source>
</evidence>